<gene>
    <name evidence="2" type="ORF">OCBIM_22029823mg</name>
</gene>
<accession>A0A0L8GQB4</accession>
<sequence length="105" mass="11402">MLKVAEIILGPVGCQQIRDPCALLDSMITTLHVCEYVCKGHHPLHALRLVFSSLSCLKQAEFVLLSVDVSFHSKKLCSHAAGAANPSPDPLDQQPLSIMPTDILQ</sequence>
<evidence type="ECO:0000313" key="2">
    <source>
        <dbReference type="EMBL" id="KOF79138.1"/>
    </source>
</evidence>
<proteinExistence type="predicted"/>
<organism evidence="2">
    <name type="scientific">Octopus bimaculoides</name>
    <name type="common">California two-spotted octopus</name>
    <dbReference type="NCBI Taxonomy" id="37653"/>
    <lineage>
        <taxon>Eukaryota</taxon>
        <taxon>Metazoa</taxon>
        <taxon>Spiralia</taxon>
        <taxon>Lophotrochozoa</taxon>
        <taxon>Mollusca</taxon>
        <taxon>Cephalopoda</taxon>
        <taxon>Coleoidea</taxon>
        <taxon>Octopodiformes</taxon>
        <taxon>Octopoda</taxon>
        <taxon>Incirrata</taxon>
        <taxon>Octopodidae</taxon>
        <taxon>Octopus</taxon>
    </lineage>
</organism>
<name>A0A0L8GQB4_OCTBM</name>
<dbReference type="EMBL" id="KQ420828">
    <property type="protein sequence ID" value="KOF79138.1"/>
    <property type="molecule type" value="Genomic_DNA"/>
</dbReference>
<reference evidence="2" key="1">
    <citation type="submission" date="2015-07" db="EMBL/GenBank/DDBJ databases">
        <title>MeaNS - Measles Nucleotide Surveillance Program.</title>
        <authorList>
            <person name="Tran T."/>
            <person name="Druce J."/>
        </authorList>
    </citation>
    <scope>NUCLEOTIDE SEQUENCE</scope>
    <source>
        <strain evidence="2">UCB-OBI-ISO-001</strain>
        <tissue evidence="2">Gonad</tissue>
    </source>
</reference>
<protein>
    <submittedName>
        <fullName evidence="2">Uncharacterized protein</fullName>
    </submittedName>
</protein>
<dbReference type="AlphaFoldDB" id="A0A0L8GQB4"/>
<evidence type="ECO:0000256" key="1">
    <source>
        <dbReference type="SAM" id="MobiDB-lite"/>
    </source>
</evidence>
<feature type="region of interest" description="Disordered" evidence="1">
    <location>
        <begin position="80"/>
        <end position="105"/>
    </location>
</feature>